<keyword evidence="1" id="KW-0378">Hydrolase</keyword>
<protein>
    <submittedName>
        <fullName evidence="3">S9 family peptidase</fullName>
    </submittedName>
</protein>
<comment type="caution">
    <text evidence="3">The sequence shown here is derived from an EMBL/GenBank/DDBJ whole genome shotgun (WGS) entry which is preliminary data.</text>
</comment>
<dbReference type="SUPFAM" id="SSF53474">
    <property type="entry name" value="alpha/beta-Hydrolases"/>
    <property type="match status" value="1"/>
</dbReference>
<feature type="domain" description="Peptidase S9 prolyl oligopeptidase catalytic" evidence="2">
    <location>
        <begin position="445"/>
        <end position="642"/>
    </location>
</feature>
<evidence type="ECO:0000313" key="3">
    <source>
        <dbReference type="EMBL" id="RCG26480.1"/>
    </source>
</evidence>
<keyword evidence="4" id="KW-1185">Reference proteome</keyword>
<dbReference type="InterPro" id="IPR029058">
    <property type="entry name" value="AB_hydrolase_fold"/>
</dbReference>
<dbReference type="Gene3D" id="3.40.50.1820">
    <property type="entry name" value="alpha/beta hydrolase"/>
    <property type="match status" value="1"/>
</dbReference>
<evidence type="ECO:0000259" key="2">
    <source>
        <dbReference type="Pfam" id="PF00326"/>
    </source>
</evidence>
<dbReference type="EMBL" id="QOIL01000019">
    <property type="protein sequence ID" value="RCG26480.1"/>
    <property type="molecule type" value="Genomic_DNA"/>
</dbReference>
<dbReference type="Proteomes" id="UP000253094">
    <property type="component" value="Unassembled WGS sequence"/>
</dbReference>
<accession>A0A367FA80</accession>
<dbReference type="GO" id="GO:0006508">
    <property type="term" value="P:proteolysis"/>
    <property type="evidence" value="ECO:0007669"/>
    <property type="project" value="InterPro"/>
</dbReference>
<organism evidence="3 4">
    <name type="scientific">Sphaerisporangium album</name>
    <dbReference type="NCBI Taxonomy" id="509200"/>
    <lineage>
        <taxon>Bacteria</taxon>
        <taxon>Bacillati</taxon>
        <taxon>Actinomycetota</taxon>
        <taxon>Actinomycetes</taxon>
        <taxon>Streptosporangiales</taxon>
        <taxon>Streptosporangiaceae</taxon>
        <taxon>Sphaerisporangium</taxon>
    </lineage>
</organism>
<dbReference type="Pfam" id="PF00326">
    <property type="entry name" value="Peptidase_S9"/>
    <property type="match status" value="1"/>
</dbReference>
<dbReference type="InterPro" id="IPR011042">
    <property type="entry name" value="6-blade_b-propeller_TolB-like"/>
</dbReference>
<dbReference type="AlphaFoldDB" id="A0A367FA80"/>
<dbReference type="OrthoDB" id="128799at2"/>
<reference evidence="3 4" key="1">
    <citation type="submission" date="2018-06" db="EMBL/GenBank/DDBJ databases">
        <title>Sphaerisporangium craniellae sp. nov., isolated from a marine sponge in the South China Sea.</title>
        <authorList>
            <person name="Li L."/>
        </authorList>
    </citation>
    <scope>NUCLEOTIDE SEQUENCE [LARGE SCALE GENOMIC DNA]</scope>
    <source>
        <strain evidence="3 4">CCTCC AA 208026</strain>
    </source>
</reference>
<dbReference type="PANTHER" id="PTHR42776:SF27">
    <property type="entry name" value="DIPEPTIDYL PEPTIDASE FAMILY MEMBER 6"/>
    <property type="match status" value="1"/>
</dbReference>
<dbReference type="SUPFAM" id="SSF50993">
    <property type="entry name" value="Peptidase/esterase 'gauge' domain"/>
    <property type="match status" value="1"/>
</dbReference>
<dbReference type="Gene3D" id="2.120.10.30">
    <property type="entry name" value="TolB, C-terminal domain"/>
    <property type="match status" value="1"/>
</dbReference>
<name>A0A367FA80_9ACTN</name>
<gene>
    <name evidence="3" type="ORF">DQ384_28980</name>
</gene>
<proteinExistence type="predicted"/>
<evidence type="ECO:0000313" key="4">
    <source>
        <dbReference type="Proteomes" id="UP000253094"/>
    </source>
</evidence>
<dbReference type="InterPro" id="IPR001375">
    <property type="entry name" value="Peptidase_S9_cat"/>
</dbReference>
<dbReference type="PANTHER" id="PTHR42776">
    <property type="entry name" value="SERINE PEPTIDASE S9 FAMILY MEMBER"/>
    <property type="match status" value="1"/>
</dbReference>
<sequence length="661" mass="72242">MSVMTAEGPGVRLIELTLGQSRVLRAHRRGDELIVEAMLRRDGRPFLVPFVLCYAPAPSGGWALRNAYAGASAVTTLDDGHLILSDRPSEQKATRGHSGRALWRHRPEEGLRLVLSTPRDVVSYYAVASVIVAAVWMHAEARTTREDAELREELARSGLSATMVHGDLWPESSYQMRAETLRLVRIDPDHSDPEILPLPLPSHTRLTGELAMTPDGGRCAAGVVRFLPGGHRRHGLLLFAPTDPRGASSFWHEDDLTAPVASPDGAWFACTAERVAVPGRGPRQGVVLVAADSSRSVRVARLHPDWLQPAAWAAPDVLLCTGEQNGLRRLWRVHLEGGRPEPVELGGSVDEVTVTAGEALVVRSRVDLPSEVVALRADRPASVPEPLIAPASAVAPAGRVERLTHHAPDGSKWHSRLCLPAHDPGHALPVLIWCHGGPLLSWTNWSWRWNPWPFVTEGYAVLMLDPPLSLGYGQDAVERGWGRWTSGVAAVAAGQVRDALNHPALDGNRVAAMGGSFGGYLALALGTLLPEIHLIAAHCGWADFAAVARACDLHWHWLREYGPIETSPTYRRESLDLTRIDPGVTVLLSHGCGDTHVPVGETRAMYRSLESRGVDVRLMLLPDERHSIEKPANVAAWYRWVLEACRTALAPRPARKEQFLR</sequence>
<dbReference type="GO" id="GO:0004252">
    <property type="term" value="F:serine-type endopeptidase activity"/>
    <property type="evidence" value="ECO:0007669"/>
    <property type="project" value="TreeGrafter"/>
</dbReference>
<evidence type="ECO:0000256" key="1">
    <source>
        <dbReference type="ARBA" id="ARBA00022801"/>
    </source>
</evidence>